<evidence type="ECO:0000313" key="1">
    <source>
        <dbReference type="EMBL" id="MFC7217218.1"/>
    </source>
</evidence>
<gene>
    <name evidence="1" type="ORF">ACFQLX_03380</name>
</gene>
<sequence length="63" mass="7084">MERTLRRRFDAAMSHIAADPYGQGSTAIHRETDRREATVAGVAIRYYVSRSVLTVTVVRGVYV</sequence>
<name>A0ABW2GCD4_9ACTN</name>
<proteinExistence type="predicted"/>
<dbReference type="RefSeq" id="WP_386412103.1">
    <property type="nucleotide sequence ID" value="NZ_JBHSZO010000004.1"/>
</dbReference>
<accession>A0ABW2GCD4</accession>
<organism evidence="1 2">
    <name type="scientific">Streptomyces polyrhachis</name>
    <dbReference type="NCBI Taxonomy" id="1282885"/>
    <lineage>
        <taxon>Bacteria</taxon>
        <taxon>Bacillati</taxon>
        <taxon>Actinomycetota</taxon>
        <taxon>Actinomycetes</taxon>
        <taxon>Kitasatosporales</taxon>
        <taxon>Streptomycetaceae</taxon>
        <taxon>Streptomyces</taxon>
    </lineage>
</organism>
<comment type="caution">
    <text evidence="1">The sequence shown here is derived from an EMBL/GenBank/DDBJ whole genome shotgun (WGS) entry which is preliminary data.</text>
</comment>
<evidence type="ECO:0000313" key="2">
    <source>
        <dbReference type="Proteomes" id="UP001596413"/>
    </source>
</evidence>
<dbReference type="EMBL" id="JBHSZO010000004">
    <property type="protein sequence ID" value="MFC7217218.1"/>
    <property type="molecule type" value="Genomic_DNA"/>
</dbReference>
<keyword evidence="2" id="KW-1185">Reference proteome</keyword>
<reference evidence="2" key="1">
    <citation type="journal article" date="2019" name="Int. J. Syst. Evol. Microbiol.">
        <title>The Global Catalogue of Microorganisms (GCM) 10K type strain sequencing project: providing services to taxonomists for standard genome sequencing and annotation.</title>
        <authorList>
            <consortium name="The Broad Institute Genomics Platform"/>
            <consortium name="The Broad Institute Genome Sequencing Center for Infectious Disease"/>
            <person name="Wu L."/>
            <person name="Ma J."/>
        </authorList>
    </citation>
    <scope>NUCLEOTIDE SEQUENCE [LARGE SCALE GENOMIC DNA]</scope>
    <source>
        <strain evidence="2">CGMCC 1.13681</strain>
    </source>
</reference>
<protein>
    <submittedName>
        <fullName evidence="1">Uncharacterized protein</fullName>
    </submittedName>
</protein>
<dbReference type="Proteomes" id="UP001596413">
    <property type="component" value="Unassembled WGS sequence"/>
</dbReference>